<keyword evidence="2" id="KW-0560">Oxidoreductase</keyword>
<feature type="domain" description="NADH:flavin oxidoreductase/NADH oxidase N-terminal" evidence="3">
    <location>
        <begin position="6"/>
        <end position="236"/>
    </location>
</feature>
<dbReference type="AlphaFoldDB" id="A0AAE3FZ51"/>
<gene>
    <name evidence="4" type="ORF">AArcSt2_11475</name>
</gene>
<dbReference type="Pfam" id="PF00724">
    <property type="entry name" value="Oxidored_FMN"/>
    <property type="match status" value="1"/>
</dbReference>
<keyword evidence="5" id="KW-1185">Reference proteome</keyword>
<keyword evidence="1" id="KW-0285">Flavoprotein</keyword>
<name>A0AAE3FZ51_9EURY</name>
<dbReference type="SUPFAM" id="SSF51395">
    <property type="entry name" value="FMN-linked oxidoreductases"/>
    <property type="match status" value="1"/>
</dbReference>
<dbReference type="Gene3D" id="3.20.20.70">
    <property type="entry name" value="Aldolase class I"/>
    <property type="match status" value="1"/>
</dbReference>
<dbReference type="InterPro" id="IPR001155">
    <property type="entry name" value="OxRdtase_FMN_N"/>
</dbReference>
<evidence type="ECO:0000256" key="1">
    <source>
        <dbReference type="ARBA" id="ARBA00022630"/>
    </source>
</evidence>
<dbReference type="PANTHER" id="PTHR43656:SF2">
    <property type="entry name" value="BINDING OXIDOREDUCTASE, PUTATIVE (AFU_ORTHOLOGUE AFUA_2G08260)-RELATED"/>
    <property type="match status" value="1"/>
</dbReference>
<dbReference type="InterPro" id="IPR051799">
    <property type="entry name" value="NADH_flavin_oxidoreductase"/>
</dbReference>
<dbReference type="Proteomes" id="UP001203207">
    <property type="component" value="Unassembled WGS sequence"/>
</dbReference>
<reference evidence="4" key="1">
    <citation type="journal article" date="2022" name="Syst. Appl. Microbiol.">
        <title>Natronocalculus amylovorans gen. nov., sp. nov., and Natranaeroarchaeum aerophilus sp. nov., dominant culturable amylolytic natronoarchaea from hypersaline soda lakes in southwestern Siberia.</title>
        <authorList>
            <person name="Sorokin D.Y."/>
            <person name="Elcheninov A.G."/>
            <person name="Khizhniak T.V."/>
            <person name="Koenen M."/>
            <person name="Bale N.J."/>
            <person name="Damste J.S.S."/>
            <person name="Kublanov I.V."/>
        </authorList>
    </citation>
    <scope>NUCLEOTIDE SEQUENCE</scope>
    <source>
        <strain evidence="4">AArc-St2</strain>
    </source>
</reference>
<dbReference type="EMBL" id="JAKRVX010000004">
    <property type="protein sequence ID" value="MCL9817565.1"/>
    <property type="molecule type" value="Genomic_DNA"/>
</dbReference>
<protein>
    <submittedName>
        <fullName evidence="4">NADH:flavin oxidoreductase</fullName>
    </submittedName>
</protein>
<evidence type="ECO:0000313" key="4">
    <source>
        <dbReference type="EMBL" id="MCL9817565.1"/>
    </source>
</evidence>
<dbReference type="GO" id="GO:0010181">
    <property type="term" value="F:FMN binding"/>
    <property type="evidence" value="ECO:0007669"/>
    <property type="project" value="InterPro"/>
</dbReference>
<proteinExistence type="predicted"/>
<dbReference type="GO" id="GO:0016491">
    <property type="term" value="F:oxidoreductase activity"/>
    <property type="evidence" value="ECO:0007669"/>
    <property type="project" value="UniProtKB-KW"/>
</dbReference>
<dbReference type="RefSeq" id="WP_250584907.1">
    <property type="nucleotide sequence ID" value="NZ_JAKRVX010000004.1"/>
</dbReference>
<evidence type="ECO:0000256" key="2">
    <source>
        <dbReference type="ARBA" id="ARBA00023002"/>
    </source>
</evidence>
<comment type="caution">
    <text evidence="4">The sequence shown here is derived from an EMBL/GenBank/DDBJ whole genome shotgun (WGS) entry which is preliminary data.</text>
</comment>
<dbReference type="PANTHER" id="PTHR43656">
    <property type="entry name" value="BINDING OXIDOREDUCTASE, PUTATIVE (AFU_ORTHOLOGUE AFUA_2G08260)-RELATED"/>
    <property type="match status" value="1"/>
</dbReference>
<evidence type="ECO:0000259" key="3">
    <source>
        <dbReference type="Pfam" id="PF00724"/>
    </source>
</evidence>
<evidence type="ECO:0000313" key="5">
    <source>
        <dbReference type="Proteomes" id="UP001203207"/>
    </source>
</evidence>
<sequence length="441" mass="48039">MVSSLLHQPIDIGTHTLRNRLYRAPLLECAGNGPDAIETLISDLVPAARSGAGLICQGATIVRSPGGCAAPEMTYVDDPKFVADLQQLTDRIHDHGSSIAIQLEHGGLRSMETWHAGYRSTHPTLTQLAVSRPPPLLRLLDRCGFLNYNSQVLSTDDVYELAAAFGRSAGYAADAGYDIIHLAGANMGIIHQFLSPFYNRRTDEFSDGVRFLEVVYDEIRSQAGSIPIMTKVPAESAAPRVIRRRLTTADAIDICCRLEQIGFDAVVPVSGSVFWDMSIIKGEYPARAWNDDRFNSGYADAFGGRSRSKLVAFGNWVESLLYDFTPAWNAGLCAAVRRTVDIPVLAEGGIRTRGEIDRLLGTECDLVGLGRPFYAEPELPARLLSDRATADTAVVCENCNNCTVPQAAGEPGVCRTPAVLKRAGELRKAGAYEYEHTQDHE</sequence>
<organism evidence="4 5">
    <name type="scientific">Natronocalculus amylovorans</name>
    <dbReference type="NCBI Taxonomy" id="2917812"/>
    <lineage>
        <taxon>Archaea</taxon>
        <taxon>Methanobacteriati</taxon>
        <taxon>Methanobacteriota</taxon>
        <taxon>Stenosarchaea group</taxon>
        <taxon>Halobacteria</taxon>
        <taxon>Halobacteriales</taxon>
        <taxon>Haloferacaceae</taxon>
        <taxon>Natronocalculus</taxon>
    </lineage>
</organism>
<dbReference type="InterPro" id="IPR013785">
    <property type="entry name" value="Aldolase_TIM"/>
</dbReference>
<reference evidence="4" key="2">
    <citation type="submission" date="2022-02" db="EMBL/GenBank/DDBJ databases">
        <authorList>
            <person name="Elcheninov A.G."/>
            <person name="Sorokin D.Y."/>
            <person name="Kublanov I.V."/>
        </authorList>
    </citation>
    <scope>NUCLEOTIDE SEQUENCE</scope>
    <source>
        <strain evidence="4">AArc-St2</strain>
    </source>
</reference>
<accession>A0AAE3FZ51</accession>